<proteinExistence type="predicted"/>
<accession>A0A5B8NRY6</accession>
<keyword evidence="2" id="KW-0472">Membrane</keyword>
<dbReference type="KEGG" id="enn:FRE64_15845"/>
<protein>
    <recommendedName>
        <fullName evidence="5">DUF4164 family protein</fullName>
    </recommendedName>
</protein>
<keyword evidence="4" id="KW-1185">Reference proteome</keyword>
<dbReference type="Gene3D" id="1.20.5.170">
    <property type="match status" value="1"/>
</dbReference>
<dbReference type="AlphaFoldDB" id="A0A5B8NRY6"/>
<keyword evidence="2" id="KW-1133">Transmembrane helix</keyword>
<name>A0A5B8NRY6_9CHRO</name>
<dbReference type="OrthoDB" id="427133at2"/>
<evidence type="ECO:0000313" key="3">
    <source>
        <dbReference type="EMBL" id="QDZ41281.1"/>
    </source>
</evidence>
<evidence type="ECO:0000256" key="2">
    <source>
        <dbReference type="SAM" id="Phobius"/>
    </source>
</evidence>
<dbReference type="EMBL" id="CP042326">
    <property type="protein sequence ID" value="QDZ41281.1"/>
    <property type="molecule type" value="Genomic_DNA"/>
</dbReference>
<evidence type="ECO:0008006" key="5">
    <source>
        <dbReference type="Google" id="ProtNLM"/>
    </source>
</evidence>
<dbReference type="SUPFAM" id="SSF57997">
    <property type="entry name" value="Tropomyosin"/>
    <property type="match status" value="1"/>
</dbReference>
<sequence length="95" mass="10759">MATDTDFAQILERLEGRFDSLEGRFDSLESKFDTQNEKLQSIDSRLARVEEKTNNLSDQFNRQEGRVWNLLVTLSVALITGLLGLIGKLLLFPTA</sequence>
<organism evidence="3 4">
    <name type="scientific">Euhalothece natronophila Z-M001</name>
    <dbReference type="NCBI Taxonomy" id="522448"/>
    <lineage>
        <taxon>Bacteria</taxon>
        <taxon>Bacillati</taxon>
        <taxon>Cyanobacteriota</taxon>
        <taxon>Cyanophyceae</taxon>
        <taxon>Oscillatoriophycideae</taxon>
        <taxon>Chroococcales</taxon>
        <taxon>Halothecacae</taxon>
        <taxon>Halothece cluster</taxon>
        <taxon>Euhalothece</taxon>
    </lineage>
</organism>
<feature type="transmembrane region" description="Helical" evidence="2">
    <location>
        <begin position="67"/>
        <end position="91"/>
    </location>
</feature>
<dbReference type="RefSeq" id="WP_146297115.1">
    <property type="nucleotide sequence ID" value="NZ_CP042326.1"/>
</dbReference>
<keyword evidence="1" id="KW-0175">Coiled coil</keyword>
<gene>
    <name evidence="3" type="ORF">FRE64_15845</name>
</gene>
<evidence type="ECO:0000256" key="1">
    <source>
        <dbReference type="SAM" id="Coils"/>
    </source>
</evidence>
<dbReference type="Proteomes" id="UP000318453">
    <property type="component" value="Chromosome"/>
</dbReference>
<feature type="coiled-coil region" evidence="1">
    <location>
        <begin position="11"/>
        <end position="66"/>
    </location>
</feature>
<keyword evidence="2" id="KW-0812">Transmembrane</keyword>
<evidence type="ECO:0000313" key="4">
    <source>
        <dbReference type="Proteomes" id="UP000318453"/>
    </source>
</evidence>
<reference evidence="3" key="1">
    <citation type="submission" date="2019-08" db="EMBL/GenBank/DDBJ databases">
        <title>Carotenoids and Carotenoid Binding Proteins in the Halophilic Cyanobacterium Euhalothece sp. ZM00.</title>
        <authorList>
            <person name="Cho S.M."/>
            <person name="Song J.Y."/>
            <person name="Park Y.-I."/>
        </authorList>
    </citation>
    <scope>NUCLEOTIDE SEQUENCE [LARGE SCALE GENOMIC DNA]</scope>
    <source>
        <strain evidence="3">Z-M001</strain>
    </source>
</reference>